<gene>
    <name evidence="1" type="ORF">DPEC_G00111630</name>
</gene>
<keyword evidence="2" id="KW-1185">Reference proteome</keyword>
<organism evidence="1 2">
    <name type="scientific">Dallia pectoralis</name>
    <name type="common">Alaska blackfish</name>
    <dbReference type="NCBI Taxonomy" id="75939"/>
    <lineage>
        <taxon>Eukaryota</taxon>
        <taxon>Metazoa</taxon>
        <taxon>Chordata</taxon>
        <taxon>Craniata</taxon>
        <taxon>Vertebrata</taxon>
        <taxon>Euteleostomi</taxon>
        <taxon>Actinopterygii</taxon>
        <taxon>Neopterygii</taxon>
        <taxon>Teleostei</taxon>
        <taxon>Protacanthopterygii</taxon>
        <taxon>Esociformes</taxon>
        <taxon>Umbridae</taxon>
        <taxon>Dallia</taxon>
    </lineage>
</organism>
<dbReference type="EMBL" id="CM055736">
    <property type="protein sequence ID" value="KAJ8006863.1"/>
    <property type="molecule type" value="Genomic_DNA"/>
</dbReference>
<evidence type="ECO:0000313" key="2">
    <source>
        <dbReference type="Proteomes" id="UP001157502"/>
    </source>
</evidence>
<evidence type="ECO:0000313" key="1">
    <source>
        <dbReference type="EMBL" id="KAJ8006863.1"/>
    </source>
</evidence>
<dbReference type="Proteomes" id="UP001157502">
    <property type="component" value="Chromosome 9"/>
</dbReference>
<sequence>MHRRSKEQRSEPPRRNTLHSHGATASPLQQGARAEGMRTQCLREALLLNVMPKQLNPTGSCGPQLGLYWQQSHNKVVEDSPETTNHILRTSDTIRQF</sequence>
<protein>
    <submittedName>
        <fullName evidence="1">Uncharacterized protein</fullName>
    </submittedName>
</protein>
<accession>A0ACC2GTW5</accession>
<comment type="caution">
    <text evidence="1">The sequence shown here is derived from an EMBL/GenBank/DDBJ whole genome shotgun (WGS) entry which is preliminary data.</text>
</comment>
<reference evidence="1" key="1">
    <citation type="submission" date="2021-05" db="EMBL/GenBank/DDBJ databases">
        <authorList>
            <person name="Pan Q."/>
            <person name="Jouanno E."/>
            <person name="Zahm M."/>
            <person name="Klopp C."/>
            <person name="Cabau C."/>
            <person name="Louis A."/>
            <person name="Berthelot C."/>
            <person name="Parey E."/>
            <person name="Roest Crollius H."/>
            <person name="Montfort J."/>
            <person name="Robinson-Rechavi M."/>
            <person name="Bouchez O."/>
            <person name="Lampietro C."/>
            <person name="Lopez Roques C."/>
            <person name="Donnadieu C."/>
            <person name="Postlethwait J."/>
            <person name="Bobe J."/>
            <person name="Dillon D."/>
            <person name="Chandos A."/>
            <person name="von Hippel F."/>
            <person name="Guiguen Y."/>
        </authorList>
    </citation>
    <scope>NUCLEOTIDE SEQUENCE</scope>
    <source>
        <strain evidence="1">YG-Jan2019</strain>
    </source>
</reference>
<name>A0ACC2GTW5_DALPE</name>
<proteinExistence type="predicted"/>